<evidence type="ECO:0000313" key="3">
    <source>
        <dbReference type="Proteomes" id="UP001500367"/>
    </source>
</evidence>
<dbReference type="RefSeq" id="WP_344816951.1">
    <property type="nucleotide sequence ID" value="NZ_BAABCT010000007.1"/>
</dbReference>
<dbReference type="Proteomes" id="UP001500367">
    <property type="component" value="Unassembled WGS sequence"/>
</dbReference>
<feature type="chain" id="PRO_5046492902" evidence="1">
    <location>
        <begin position="24"/>
        <end position="123"/>
    </location>
</feature>
<comment type="caution">
    <text evidence="2">The sequence shown here is derived from an EMBL/GenBank/DDBJ whole genome shotgun (WGS) entry which is preliminary data.</text>
</comment>
<organism evidence="2 3">
    <name type="scientific">Flavobacterium cheonanense</name>
    <dbReference type="NCBI Taxonomy" id="706183"/>
    <lineage>
        <taxon>Bacteria</taxon>
        <taxon>Pseudomonadati</taxon>
        <taxon>Bacteroidota</taxon>
        <taxon>Flavobacteriia</taxon>
        <taxon>Flavobacteriales</taxon>
        <taxon>Flavobacteriaceae</taxon>
        <taxon>Flavobacterium</taxon>
    </lineage>
</organism>
<evidence type="ECO:0000256" key="1">
    <source>
        <dbReference type="SAM" id="SignalP"/>
    </source>
</evidence>
<dbReference type="EMBL" id="BAABCT010000007">
    <property type="protein sequence ID" value="GAA4077435.1"/>
    <property type="molecule type" value="Genomic_DNA"/>
</dbReference>
<proteinExistence type="predicted"/>
<evidence type="ECO:0000313" key="2">
    <source>
        <dbReference type="EMBL" id="GAA4077435.1"/>
    </source>
</evidence>
<gene>
    <name evidence="2" type="ORF">GCM10022389_24130</name>
</gene>
<keyword evidence="1" id="KW-0732">Signal</keyword>
<accession>A0ABP7VYZ6</accession>
<sequence length="123" mass="14662">MRKIIQIAVFFSLIFCATSQSFAQQTASVDPDIVIKETLYTKYKKEVLSFDKKDFDTLFFEFFQKQSDSKITLTKEEYYTYTIKIAIYSEKLGLLYKDQKEESDKTKQEWFNKSYAEYLKSKP</sequence>
<name>A0ABP7VYZ6_9FLAO</name>
<keyword evidence="3" id="KW-1185">Reference proteome</keyword>
<protein>
    <submittedName>
        <fullName evidence="2">Uncharacterized protein</fullName>
    </submittedName>
</protein>
<feature type="signal peptide" evidence="1">
    <location>
        <begin position="1"/>
        <end position="23"/>
    </location>
</feature>
<reference evidence="3" key="1">
    <citation type="journal article" date="2019" name="Int. J. Syst. Evol. Microbiol.">
        <title>The Global Catalogue of Microorganisms (GCM) 10K type strain sequencing project: providing services to taxonomists for standard genome sequencing and annotation.</title>
        <authorList>
            <consortium name="The Broad Institute Genomics Platform"/>
            <consortium name="The Broad Institute Genome Sequencing Center for Infectious Disease"/>
            <person name="Wu L."/>
            <person name="Ma J."/>
        </authorList>
    </citation>
    <scope>NUCLEOTIDE SEQUENCE [LARGE SCALE GENOMIC DNA]</scope>
    <source>
        <strain evidence="3">JCM 17069</strain>
    </source>
</reference>